<name>A0A150PSC7_SORCE</name>
<dbReference type="PANTHER" id="PTHR30399:SF1">
    <property type="entry name" value="UTP PYROPHOSPHATASE"/>
    <property type="match status" value="1"/>
</dbReference>
<reference evidence="2 3" key="1">
    <citation type="submission" date="2014-02" db="EMBL/GenBank/DDBJ databases">
        <title>The small core and large imbalanced accessory genome model reveals a collaborative survival strategy of Sorangium cellulosum strains in nature.</title>
        <authorList>
            <person name="Han K."/>
            <person name="Peng R."/>
            <person name="Blom J."/>
            <person name="Li Y.-Z."/>
        </authorList>
    </citation>
    <scope>NUCLEOTIDE SEQUENCE [LARGE SCALE GENOMIC DNA]</scope>
    <source>
        <strain evidence="2 3">So0157-25</strain>
    </source>
</reference>
<dbReference type="InterPro" id="IPR002725">
    <property type="entry name" value="YgjP-like_metallopeptidase"/>
</dbReference>
<protein>
    <recommendedName>
        <fullName evidence="1">YgjP-like metallopeptidase domain-containing protein</fullName>
    </recommendedName>
</protein>
<dbReference type="CDD" id="cd07344">
    <property type="entry name" value="M48_yhfN_like"/>
    <property type="match status" value="1"/>
</dbReference>
<dbReference type="Gene3D" id="3.30.2010.10">
    <property type="entry name" value="Metalloproteases ('zincins'), catalytic domain"/>
    <property type="match status" value="1"/>
</dbReference>
<sequence length="84" mass="9704">MAFQRLLVTEQAKRWGSCSRGVVWIDWRIVQAPRTLIDHVLAHELAHLLHDDHGRDFWAALGRVMPDDEARRARLGELGPALLW</sequence>
<evidence type="ECO:0000313" key="3">
    <source>
        <dbReference type="Proteomes" id="UP000075420"/>
    </source>
</evidence>
<proteinExistence type="predicted"/>
<feature type="domain" description="YgjP-like metallopeptidase" evidence="1">
    <location>
        <begin position="4"/>
        <end position="75"/>
    </location>
</feature>
<dbReference type="AlphaFoldDB" id="A0A150PSC7"/>
<gene>
    <name evidence="2" type="ORF">BE08_24785</name>
</gene>
<dbReference type="Proteomes" id="UP000075420">
    <property type="component" value="Unassembled WGS sequence"/>
</dbReference>
<dbReference type="Pfam" id="PF01863">
    <property type="entry name" value="YgjP-like"/>
    <property type="match status" value="1"/>
</dbReference>
<dbReference type="EMBL" id="JELY01000673">
    <property type="protein sequence ID" value="KYF58570.1"/>
    <property type="molecule type" value="Genomic_DNA"/>
</dbReference>
<evidence type="ECO:0000313" key="2">
    <source>
        <dbReference type="EMBL" id="KYF58570.1"/>
    </source>
</evidence>
<organism evidence="2 3">
    <name type="scientific">Sorangium cellulosum</name>
    <name type="common">Polyangium cellulosum</name>
    <dbReference type="NCBI Taxonomy" id="56"/>
    <lineage>
        <taxon>Bacteria</taxon>
        <taxon>Pseudomonadati</taxon>
        <taxon>Myxococcota</taxon>
        <taxon>Polyangia</taxon>
        <taxon>Polyangiales</taxon>
        <taxon>Polyangiaceae</taxon>
        <taxon>Sorangium</taxon>
    </lineage>
</organism>
<accession>A0A150PSC7</accession>
<comment type="caution">
    <text evidence="2">The sequence shown here is derived from an EMBL/GenBank/DDBJ whole genome shotgun (WGS) entry which is preliminary data.</text>
</comment>
<dbReference type="InterPro" id="IPR053136">
    <property type="entry name" value="UTP_pyrophosphatase-like"/>
</dbReference>
<dbReference type="PANTHER" id="PTHR30399">
    <property type="entry name" value="UNCHARACTERIZED PROTEIN YGJP"/>
    <property type="match status" value="1"/>
</dbReference>
<evidence type="ECO:0000259" key="1">
    <source>
        <dbReference type="Pfam" id="PF01863"/>
    </source>
</evidence>